<feature type="transmembrane region" description="Helical" evidence="9">
    <location>
        <begin position="183"/>
        <end position="208"/>
    </location>
</feature>
<feature type="transmembrane region" description="Helical" evidence="9">
    <location>
        <begin position="12"/>
        <end position="38"/>
    </location>
</feature>
<keyword evidence="8 9" id="KW-0472">Membrane</keyword>
<evidence type="ECO:0000256" key="5">
    <source>
        <dbReference type="ARBA" id="ARBA00022519"/>
    </source>
</evidence>
<evidence type="ECO:0000256" key="7">
    <source>
        <dbReference type="ARBA" id="ARBA00022989"/>
    </source>
</evidence>
<dbReference type="Pfam" id="PF00528">
    <property type="entry name" value="BPD_transp_1"/>
    <property type="match status" value="1"/>
</dbReference>
<evidence type="ECO:0000313" key="11">
    <source>
        <dbReference type="EMBL" id="MRL38323.1"/>
    </source>
</evidence>
<dbReference type="PROSITE" id="PS50928">
    <property type="entry name" value="ABC_TM1"/>
    <property type="match status" value="1"/>
</dbReference>
<feature type="transmembrane region" description="Helical" evidence="9">
    <location>
        <begin position="124"/>
        <end position="143"/>
    </location>
</feature>
<dbReference type="SUPFAM" id="SSF161098">
    <property type="entry name" value="MetI-like"/>
    <property type="match status" value="1"/>
</dbReference>
<dbReference type="AlphaFoldDB" id="A0A9J6S613"/>
<dbReference type="CDD" id="cd06261">
    <property type="entry name" value="TM_PBP2"/>
    <property type="match status" value="1"/>
</dbReference>
<evidence type="ECO:0000256" key="3">
    <source>
        <dbReference type="ARBA" id="ARBA00022448"/>
    </source>
</evidence>
<gene>
    <name evidence="11" type="ORF">GJJ18_23140</name>
</gene>
<feature type="transmembrane region" description="Helical" evidence="9">
    <location>
        <begin position="99"/>
        <end position="118"/>
    </location>
</feature>
<dbReference type="GO" id="GO:0005886">
    <property type="term" value="C:plasma membrane"/>
    <property type="evidence" value="ECO:0007669"/>
    <property type="project" value="UniProtKB-SubCell"/>
</dbReference>
<comment type="similarity">
    <text evidence="2">Belongs to the binding-protein-dependent transport system permease family. CysTW subfamily.</text>
</comment>
<feature type="domain" description="ABC transmembrane type-1" evidence="10">
    <location>
        <begin position="58"/>
        <end position="238"/>
    </location>
</feature>
<evidence type="ECO:0000256" key="8">
    <source>
        <dbReference type="ARBA" id="ARBA00023136"/>
    </source>
</evidence>
<evidence type="ECO:0000256" key="4">
    <source>
        <dbReference type="ARBA" id="ARBA00022475"/>
    </source>
</evidence>
<dbReference type="Gene3D" id="1.10.3720.10">
    <property type="entry name" value="MetI-like"/>
    <property type="match status" value="1"/>
</dbReference>
<feature type="transmembrane region" description="Helical" evidence="9">
    <location>
        <begin position="58"/>
        <end position="87"/>
    </location>
</feature>
<sequence>MKPIFIRIGWALPGLALLLLIWGAITHFAGGMAGLFAPENALYSLQEMLAHGELARNIAISLSRVAVGLGLAMIVGIPCGLLIGCSAASERLAMPALQFLRMISPLSWMPVAVMLLGIGDRPIWFLLSFAAVWPVLLNTASGVRQLQPGWLQLARSLSATRRETLCHIILPGVRAHILTGVRLAIGILWIVLVPCEMLGVSSGLGYAILDARDRLDYSALMAVIVTIGAIGFFMDWLARYLIQVMAD</sequence>
<dbReference type="InterPro" id="IPR000515">
    <property type="entry name" value="MetI-like"/>
</dbReference>
<protein>
    <submittedName>
        <fullName evidence="11">ABC transporter permease subunit</fullName>
    </submittedName>
</protein>
<organism evidence="11">
    <name type="scientific">Klebsiella pneumoniae</name>
    <dbReference type="NCBI Taxonomy" id="573"/>
    <lineage>
        <taxon>Bacteria</taxon>
        <taxon>Pseudomonadati</taxon>
        <taxon>Pseudomonadota</taxon>
        <taxon>Gammaproteobacteria</taxon>
        <taxon>Enterobacterales</taxon>
        <taxon>Enterobacteriaceae</taxon>
        <taxon>Klebsiella/Raoultella group</taxon>
        <taxon>Klebsiella</taxon>
        <taxon>Klebsiella pneumoniae complex</taxon>
    </lineage>
</organism>
<proteinExistence type="inferred from homology"/>
<dbReference type="GO" id="GO:0010438">
    <property type="term" value="P:cellular response to sulfur starvation"/>
    <property type="evidence" value="ECO:0007669"/>
    <property type="project" value="TreeGrafter"/>
</dbReference>
<keyword evidence="5" id="KW-0997">Cell inner membrane</keyword>
<dbReference type="EMBL" id="WJWF01000030">
    <property type="protein sequence ID" value="MRL38323.1"/>
    <property type="molecule type" value="Genomic_DNA"/>
</dbReference>
<keyword evidence="6 9" id="KW-0812">Transmembrane</keyword>
<feature type="transmembrane region" description="Helical" evidence="9">
    <location>
        <begin position="220"/>
        <end position="242"/>
    </location>
</feature>
<evidence type="ECO:0000256" key="9">
    <source>
        <dbReference type="RuleBase" id="RU363032"/>
    </source>
</evidence>
<evidence type="ECO:0000256" key="1">
    <source>
        <dbReference type="ARBA" id="ARBA00004429"/>
    </source>
</evidence>
<dbReference type="FunFam" id="1.10.3720.10:FF:000003">
    <property type="entry name" value="Aliphatic sulfonate ABC transporter permease"/>
    <property type="match status" value="1"/>
</dbReference>
<dbReference type="PANTHER" id="PTHR30151:SF25">
    <property type="entry name" value="TAURINE TRANSPORT SYSTEM PERMEASE PROTEIN TAUC"/>
    <property type="match status" value="1"/>
</dbReference>
<dbReference type="GO" id="GO:0042918">
    <property type="term" value="P:alkanesulfonate transmembrane transport"/>
    <property type="evidence" value="ECO:0007669"/>
    <property type="project" value="UniProtKB-ARBA"/>
</dbReference>
<accession>A0A9J6S613</accession>
<comment type="subcellular location">
    <subcellularLocation>
        <location evidence="1">Cell inner membrane</location>
        <topology evidence="1">Multi-pass membrane protein</topology>
    </subcellularLocation>
    <subcellularLocation>
        <location evidence="9">Cell membrane</location>
        <topology evidence="9">Multi-pass membrane protein</topology>
    </subcellularLocation>
</comment>
<reference evidence="11" key="1">
    <citation type="submission" date="2019-10" db="EMBL/GenBank/DDBJ databases">
        <title>Molecular typing, antibiotic resistance determination and virulence profiling for 36 multidrug-resistant clinical Klebsiella pneumoniae isolates using second- and third-generation sequencing.</title>
        <authorList>
            <person name="Shelenkov A."/>
            <person name="Mikhaylova Y."/>
            <person name="Yanushevich Y."/>
            <person name="Samoilov A."/>
            <person name="Petrova L."/>
            <person name="Fomina V."/>
            <person name="Gusarov V."/>
            <person name="Zamyatin M."/>
            <person name="Shagin D."/>
        </authorList>
    </citation>
    <scope>NUCLEOTIDE SEQUENCE [LARGE SCALE GENOMIC DNA]</scope>
    <source>
        <strain evidence="11">CriePir115</strain>
    </source>
</reference>
<comment type="caution">
    <text evidence="11">The sequence shown here is derived from an EMBL/GenBank/DDBJ whole genome shotgun (WGS) entry which is preliminary data.</text>
</comment>
<evidence type="ECO:0000256" key="2">
    <source>
        <dbReference type="ARBA" id="ARBA00007069"/>
    </source>
</evidence>
<name>A0A9J6S613_KLEPN</name>
<evidence type="ECO:0000256" key="6">
    <source>
        <dbReference type="ARBA" id="ARBA00022692"/>
    </source>
</evidence>
<dbReference type="PANTHER" id="PTHR30151">
    <property type="entry name" value="ALKANE SULFONATE ABC TRANSPORTER-RELATED, MEMBRANE SUBUNIT"/>
    <property type="match status" value="1"/>
</dbReference>
<keyword evidence="3 9" id="KW-0813">Transport</keyword>
<keyword evidence="4" id="KW-1003">Cell membrane</keyword>
<keyword evidence="7 9" id="KW-1133">Transmembrane helix</keyword>
<evidence type="ECO:0000259" key="10">
    <source>
        <dbReference type="PROSITE" id="PS50928"/>
    </source>
</evidence>
<dbReference type="InterPro" id="IPR035906">
    <property type="entry name" value="MetI-like_sf"/>
</dbReference>